<sequence>MATSRGASTSRCLYAFERRDHEEAVRLLGLQDHKVLSRDEPGLLYLSISNGWLDVTRDLVTNYRFDPHKYYYYNESCIYTAAK</sequence>
<reference evidence="1" key="1">
    <citation type="submission" date="2017-05" db="UniProtKB">
        <authorList>
            <consortium name="EnsemblMetazoa"/>
        </authorList>
    </citation>
    <scope>IDENTIFICATION</scope>
</reference>
<dbReference type="InParanoid" id="A0A1X7T4Q4"/>
<proteinExistence type="predicted"/>
<organism evidence="1">
    <name type="scientific">Amphimedon queenslandica</name>
    <name type="common">Sponge</name>
    <dbReference type="NCBI Taxonomy" id="400682"/>
    <lineage>
        <taxon>Eukaryota</taxon>
        <taxon>Metazoa</taxon>
        <taxon>Porifera</taxon>
        <taxon>Demospongiae</taxon>
        <taxon>Heteroscleromorpha</taxon>
        <taxon>Haplosclerida</taxon>
        <taxon>Niphatidae</taxon>
        <taxon>Amphimedon</taxon>
    </lineage>
</organism>
<name>A0A1X7T4Q4_AMPQE</name>
<dbReference type="EnsemblMetazoa" id="Aqu2.1.09484_001">
    <property type="protein sequence ID" value="Aqu2.1.09484_001"/>
    <property type="gene ID" value="Aqu2.1.09484"/>
</dbReference>
<protein>
    <submittedName>
        <fullName evidence="1">Uncharacterized protein</fullName>
    </submittedName>
</protein>
<evidence type="ECO:0000313" key="1">
    <source>
        <dbReference type="EnsemblMetazoa" id="Aqu2.1.09484_001"/>
    </source>
</evidence>
<accession>A0A1X7T4Q4</accession>
<dbReference type="AlphaFoldDB" id="A0A1X7T4Q4"/>